<organism evidence="2 3">
    <name type="scientific">Raphanus sativus</name>
    <name type="common">Radish</name>
    <name type="synonym">Raphanus raphanistrum var. sativus</name>
    <dbReference type="NCBI Taxonomy" id="3726"/>
    <lineage>
        <taxon>Eukaryota</taxon>
        <taxon>Viridiplantae</taxon>
        <taxon>Streptophyta</taxon>
        <taxon>Embryophyta</taxon>
        <taxon>Tracheophyta</taxon>
        <taxon>Spermatophyta</taxon>
        <taxon>Magnoliopsida</taxon>
        <taxon>eudicotyledons</taxon>
        <taxon>Gunneridae</taxon>
        <taxon>Pentapetalae</taxon>
        <taxon>rosids</taxon>
        <taxon>malvids</taxon>
        <taxon>Brassicales</taxon>
        <taxon>Brassicaceae</taxon>
        <taxon>Brassiceae</taxon>
        <taxon>Raphanus</taxon>
    </lineage>
</organism>
<dbReference type="InterPro" id="IPR026960">
    <property type="entry name" value="RVT-Znf"/>
</dbReference>
<evidence type="ECO:0000313" key="2">
    <source>
        <dbReference type="Proteomes" id="UP000504610"/>
    </source>
</evidence>
<feature type="domain" description="Reverse transcriptase zinc-binding" evidence="1">
    <location>
        <begin position="108"/>
        <end position="192"/>
    </location>
</feature>
<keyword evidence="2" id="KW-1185">Reference proteome</keyword>
<accession>A0A9W3CHK0</accession>
<dbReference type="AlphaFoldDB" id="A0A9W3CHK0"/>
<dbReference type="PANTHER" id="PTHR33116">
    <property type="entry name" value="REVERSE TRANSCRIPTASE ZINC-BINDING DOMAIN-CONTAINING PROTEIN-RELATED-RELATED"/>
    <property type="match status" value="1"/>
</dbReference>
<evidence type="ECO:0000259" key="1">
    <source>
        <dbReference type="Pfam" id="PF13966"/>
    </source>
</evidence>
<reference evidence="2" key="1">
    <citation type="journal article" date="2019" name="Database">
        <title>The radish genome database (RadishGD): an integrated information resource for radish genomics.</title>
        <authorList>
            <person name="Yu H.J."/>
            <person name="Baek S."/>
            <person name="Lee Y.J."/>
            <person name="Cho A."/>
            <person name="Mun J.H."/>
        </authorList>
    </citation>
    <scope>NUCLEOTIDE SEQUENCE [LARGE SCALE GENOMIC DNA]</scope>
    <source>
        <strain evidence="2">cv. WK10039</strain>
    </source>
</reference>
<dbReference type="PANTHER" id="PTHR33116:SF84">
    <property type="entry name" value="RNA-DIRECTED DNA POLYMERASE"/>
    <property type="match status" value="1"/>
</dbReference>
<protein>
    <submittedName>
        <fullName evidence="3">Uncharacterized protein LOC130500243</fullName>
    </submittedName>
</protein>
<evidence type="ECO:0000313" key="3">
    <source>
        <dbReference type="RefSeq" id="XP_056850992.1"/>
    </source>
</evidence>
<dbReference type="KEGG" id="rsz:130500243"/>
<sequence>MKLRSLAKPHIICHINSGTKASFWHDNWTGLGSLIDIIGPLGPQVSGILIDSSVSEAVTAGAWRQTRSRSPILRRLRQALPSQIPDIDSSEEDYYMWRIATTDPPSIFSTSRLWSSLNPSPPPVTWHKVVWFKQRIPKHSFIVWLLLKGRMLTRDRLRSWGLAVPPDCLLCGHAPETANHLFFQCQYSAAVWNLLLSNLRMVHPSNLQDVVNWLRTSPARSNLKPVLKLVFQGAVYFIWRERNSRLHSAVNKPATQIVKEIQLQIRAKLLGMDRERPSSSQLRENTQETYLSIWFDRFQA</sequence>
<reference evidence="3" key="2">
    <citation type="submission" date="2025-08" db="UniProtKB">
        <authorList>
            <consortium name="RefSeq"/>
        </authorList>
    </citation>
    <scope>IDENTIFICATION</scope>
    <source>
        <tissue evidence="3">Leaf</tissue>
    </source>
</reference>
<dbReference type="OrthoDB" id="1749560at2759"/>
<dbReference type="GeneID" id="130500243"/>
<gene>
    <name evidence="3" type="primary">LOC130500243</name>
</gene>
<dbReference type="Pfam" id="PF13966">
    <property type="entry name" value="zf-RVT"/>
    <property type="match status" value="1"/>
</dbReference>
<dbReference type="RefSeq" id="XP_056850992.1">
    <property type="nucleotide sequence ID" value="XM_056995012.1"/>
</dbReference>
<dbReference type="Proteomes" id="UP000504610">
    <property type="component" value="Chromosome 9"/>
</dbReference>
<proteinExistence type="predicted"/>
<name>A0A9W3CHK0_RAPSA</name>